<proteinExistence type="predicted"/>
<comment type="caution">
    <text evidence="1">The sequence shown here is derived from an EMBL/GenBank/DDBJ whole genome shotgun (WGS) entry which is preliminary data.</text>
</comment>
<accession>A0ABR2ZGN6</accession>
<dbReference type="EMBL" id="JBBXMP010000175">
    <property type="protein sequence ID" value="KAL0060463.1"/>
    <property type="molecule type" value="Genomic_DNA"/>
</dbReference>
<dbReference type="PANTHER" id="PTHR48312">
    <property type="match status" value="1"/>
</dbReference>
<organism evidence="1 2">
    <name type="scientific">Marasmius tenuissimus</name>
    <dbReference type="NCBI Taxonomy" id="585030"/>
    <lineage>
        <taxon>Eukaryota</taxon>
        <taxon>Fungi</taxon>
        <taxon>Dikarya</taxon>
        <taxon>Basidiomycota</taxon>
        <taxon>Agaricomycotina</taxon>
        <taxon>Agaricomycetes</taxon>
        <taxon>Agaricomycetidae</taxon>
        <taxon>Agaricales</taxon>
        <taxon>Marasmiineae</taxon>
        <taxon>Marasmiaceae</taxon>
        <taxon>Marasmius</taxon>
    </lineage>
</organism>
<protein>
    <submittedName>
        <fullName evidence="1">Uncharacterized protein</fullName>
    </submittedName>
</protein>
<evidence type="ECO:0000313" key="2">
    <source>
        <dbReference type="Proteomes" id="UP001437256"/>
    </source>
</evidence>
<evidence type="ECO:0000313" key="1">
    <source>
        <dbReference type="EMBL" id="KAL0060463.1"/>
    </source>
</evidence>
<dbReference type="Gene3D" id="3.40.50.300">
    <property type="entry name" value="P-loop containing nucleotide triphosphate hydrolases"/>
    <property type="match status" value="1"/>
</dbReference>
<keyword evidence="2" id="KW-1185">Reference proteome</keyword>
<dbReference type="PANTHER" id="PTHR48312:SF1">
    <property type="entry name" value="SULFOTRANSFERASE"/>
    <property type="match status" value="1"/>
</dbReference>
<dbReference type="InterPro" id="IPR027417">
    <property type="entry name" value="P-loop_NTPase"/>
</dbReference>
<dbReference type="SUPFAM" id="SSF52540">
    <property type="entry name" value="P-loop containing nucleoside triphosphate hydrolases"/>
    <property type="match status" value="1"/>
</dbReference>
<gene>
    <name evidence="1" type="ORF">AAF712_012746</name>
</gene>
<sequence>MPAHQVGVDRQASLSPKAMCDAAGLDDDTVSKASWQNFLDNLQRSALDAESKGKRLLTMDHPFQLLSSSFVNSHIHVPGRTTWPPPVVLDRKFDVPTNPSTLGDAENRELDLKLHLNPSLIPDRFYFSFTPVITIRHPAHAIPSTHRAYLNSEMGLDISHPDFPVITSYRWARLIFDSFKSYAGVEKDRGQVADATLPIVVDGEKLVKDPQGQMKKVCDILGLDEAGIRYNWDKPEVLKGTKAGDAFLKTLNESSGVISNPRSNKFLDIETEEEKWVKEWDKDTAKVLRKMVEEAMEDYRYLLQYSV</sequence>
<dbReference type="Proteomes" id="UP001437256">
    <property type="component" value="Unassembled WGS sequence"/>
</dbReference>
<name>A0ABR2ZGN6_9AGAR</name>
<reference evidence="1 2" key="1">
    <citation type="submission" date="2024-05" db="EMBL/GenBank/DDBJ databases">
        <title>A draft genome resource for the thread blight pathogen Marasmius tenuissimus strain MS-2.</title>
        <authorList>
            <person name="Yulfo-Soto G.E."/>
            <person name="Baruah I.K."/>
            <person name="Amoako-Attah I."/>
            <person name="Bukari Y."/>
            <person name="Meinhardt L.W."/>
            <person name="Bailey B.A."/>
            <person name="Cohen S.P."/>
        </authorList>
    </citation>
    <scope>NUCLEOTIDE SEQUENCE [LARGE SCALE GENOMIC DNA]</scope>
    <source>
        <strain evidence="1 2">MS-2</strain>
    </source>
</reference>